<reference evidence="1 2" key="1">
    <citation type="submission" date="2020-08" db="EMBL/GenBank/DDBJ databases">
        <title>A Genomic Blueprint of the Chicken Gut Microbiome.</title>
        <authorList>
            <person name="Gilroy R."/>
            <person name="Ravi A."/>
            <person name="Getino M."/>
            <person name="Pursley I."/>
            <person name="Horton D.L."/>
            <person name="Alikhan N.-F."/>
            <person name="Baker D."/>
            <person name="Gharbi K."/>
            <person name="Hall N."/>
            <person name="Watson M."/>
            <person name="Adriaenssens E.M."/>
            <person name="Foster-Nyarko E."/>
            <person name="Jarju S."/>
            <person name="Secka A."/>
            <person name="Antonio M."/>
            <person name="Oren A."/>
            <person name="Chaudhuri R."/>
            <person name="La Ragione R.M."/>
            <person name="Hildebrand F."/>
            <person name="Pallen M.J."/>
        </authorList>
    </citation>
    <scope>NUCLEOTIDE SEQUENCE [LARGE SCALE GENOMIC DNA]</scope>
    <source>
        <strain evidence="1 2">Sa2BVA9</strain>
    </source>
</reference>
<dbReference type="SUPFAM" id="SSF55961">
    <property type="entry name" value="Bet v1-like"/>
    <property type="match status" value="1"/>
</dbReference>
<organism evidence="1 2">
    <name type="scientific">Paenibacillus gallinarum</name>
    <dbReference type="NCBI Taxonomy" id="2762232"/>
    <lineage>
        <taxon>Bacteria</taxon>
        <taxon>Bacillati</taxon>
        <taxon>Bacillota</taxon>
        <taxon>Bacilli</taxon>
        <taxon>Bacillales</taxon>
        <taxon>Paenibacillaceae</taxon>
        <taxon>Paenibacillus</taxon>
    </lineage>
</organism>
<protein>
    <submittedName>
        <fullName evidence="1">SRPBCC family protein</fullName>
    </submittedName>
</protein>
<accession>A0ABR8STG8</accession>
<dbReference type="EMBL" id="JACSQL010000001">
    <property type="protein sequence ID" value="MBD7966786.1"/>
    <property type="molecule type" value="Genomic_DNA"/>
</dbReference>
<proteinExistence type="predicted"/>
<name>A0ABR8STG8_9BACL</name>
<keyword evidence="2" id="KW-1185">Reference proteome</keyword>
<dbReference type="Proteomes" id="UP000608071">
    <property type="component" value="Unassembled WGS sequence"/>
</dbReference>
<evidence type="ECO:0000313" key="1">
    <source>
        <dbReference type="EMBL" id="MBD7966786.1"/>
    </source>
</evidence>
<comment type="caution">
    <text evidence="1">The sequence shown here is derived from an EMBL/GenBank/DDBJ whole genome shotgun (WGS) entry which is preliminary data.</text>
</comment>
<gene>
    <name evidence="1" type="ORF">H9647_01795</name>
</gene>
<dbReference type="CDD" id="cd07820">
    <property type="entry name" value="SRPBCC_3"/>
    <property type="match status" value="1"/>
</dbReference>
<dbReference type="InterPro" id="IPR023393">
    <property type="entry name" value="START-like_dom_sf"/>
</dbReference>
<evidence type="ECO:0000313" key="2">
    <source>
        <dbReference type="Proteomes" id="UP000608071"/>
    </source>
</evidence>
<dbReference type="Gene3D" id="3.30.530.20">
    <property type="match status" value="1"/>
</dbReference>
<sequence>MISIQTEITIDRPIRCCFDAARDLDLHTRTVWKHTHEKVISSPGGKDGQLIGYGEMVTFEATHFFVRQRLTSKVVAFEPPYMFTDQMQQGAFRSMTHIHEFEVLGPSSTRLRDSLYFEAPYGWVGRLAERFILQSYMKNFLEFRNKQLKKILEL</sequence>